<evidence type="ECO:0000259" key="1">
    <source>
        <dbReference type="Pfam" id="PF23571"/>
    </source>
</evidence>
<dbReference type="RefSeq" id="WP_281094911.1">
    <property type="nucleotide sequence ID" value="NZ_JARYZI010000008.1"/>
</dbReference>
<sequence>MNLENILKHKSKSEVWNEYCWFLNIGIEEFMDIQFRLMEEQMNIWLKSGIGKIFLNDKQFVSVNEFREKMPLTRYDDYATLLESKDPRLLPSEPILWIQTTRDGARGTNKYAPYSKGMLETFQKNAIACLLISTSNDKNSFDVKAGDKVLYALAPLPYATGLMPVLFGNEIHLEYLPDVKTAQSMGFRERNKEGFKLALKSNVDFLFGLGSVVYSISQDFTSYLMNSSSKNSSVFSFKPSMLYKMLNAKRKNKKNGTQIYPKDIFDLKGFMIAGTDNKYYKDELEKMWGIRPLELFAGTEPTLIGTETNSRNGLVFFPDACFYEFISIDEREKESNTYGYSPKTVLFNELTEGEIYEIVISVFKGGAFVRYRVGDLYKCLSNPIGKQTLPKMEYIDRVTDVIDIGGFTRITCEGVEEILTLSGIRYEGWIISKELSESGKPFLHLYLELKKDYSTSRIVNREILKTIVSVFLKFIDQDYDNLKKITGVDPLHVSILQIGSFDAYSSKFKRNLRKINPARMDIENLLNILKDRR</sequence>
<dbReference type="InterPro" id="IPR042099">
    <property type="entry name" value="ANL_N_sf"/>
</dbReference>
<dbReference type="EMBL" id="JARYZI010000008">
    <property type="protein sequence ID" value="MDH8679016.1"/>
    <property type="molecule type" value="Genomic_DNA"/>
</dbReference>
<dbReference type="Proteomes" id="UP001158045">
    <property type="component" value="Unassembled WGS sequence"/>
</dbReference>
<comment type="caution">
    <text evidence="2">The sequence shown here is derived from an EMBL/GenBank/DDBJ whole genome shotgun (WGS) entry which is preliminary data.</text>
</comment>
<dbReference type="PANTHER" id="PTHR31901">
    <property type="entry name" value="GH3 DOMAIN-CONTAINING PROTEIN"/>
    <property type="match status" value="1"/>
</dbReference>
<name>A0ABT6NF39_9FIRM</name>
<accession>A0ABT6NF39</accession>
<keyword evidence="3" id="KW-1185">Reference proteome</keyword>
<evidence type="ECO:0000313" key="3">
    <source>
        <dbReference type="Proteomes" id="UP001158045"/>
    </source>
</evidence>
<dbReference type="SUPFAM" id="SSF56801">
    <property type="entry name" value="Acetyl-CoA synthetase-like"/>
    <property type="match status" value="1"/>
</dbReference>
<dbReference type="Pfam" id="PF23571">
    <property type="entry name" value="GH3_M"/>
    <property type="match status" value="1"/>
</dbReference>
<evidence type="ECO:0000313" key="2">
    <source>
        <dbReference type="EMBL" id="MDH8679016.1"/>
    </source>
</evidence>
<dbReference type="InterPro" id="IPR004993">
    <property type="entry name" value="GH3"/>
</dbReference>
<protein>
    <submittedName>
        <fullName evidence="2">GH3 auxin-responsive promoter family protein</fullName>
    </submittedName>
</protein>
<reference evidence="2 3" key="1">
    <citation type="submission" date="2023-04" db="EMBL/GenBank/DDBJ databases">
        <title>Fusibacter bizertensis strain WBS, isolated from littoral bottom sediments of the Arctic seas - biochemical and genomic analysis.</title>
        <authorList>
            <person name="Brioukhanov A.L."/>
        </authorList>
    </citation>
    <scope>NUCLEOTIDE SEQUENCE [LARGE SCALE GENOMIC DNA]</scope>
    <source>
        <strain evidence="2 3">WBS</strain>
    </source>
</reference>
<dbReference type="PANTHER" id="PTHR31901:SF9">
    <property type="entry name" value="GH3 DOMAIN-CONTAINING PROTEIN"/>
    <property type="match status" value="1"/>
</dbReference>
<dbReference type="Gene3D" id="3.40.50.12780">
    <property type="entry name" value="N-terminal domain of ligase-like"/>
    <property type="match status" value="1"/>
</dbReference>
<proteinExistence type="predicted"/>
<gene>
    <name evidence="2" type="ORF">QE109_12720</name>
</gene>
<feature type="domain" description="GH3 middle" evidence="1">
    <location>
        <begin position="315"/>
        <end position="395"/>
    </location>
</feature>
<organism evidence="2 3">
    <name type="scientific">Fusibacter bizertensis</name>
    <dbReference type="NCBI Taxonomy" id="1488331"/>
    <lineage>
        <taxon>Bacteria</taxon>
        <taxon>Bacillati</taxon>
        <taxon>Bacillota</taxon>
        <taxon>Clostridia</taxon>
        <taxon>Eubacteriales</taxon>
        <taxon>Eubacteriales Family XII. Incertae Sedis</taxon>
        <taxon>Fusibacter</taxon>
    </lineage>
</organism>
<dbReference type="InterPro" id="IPR055377">
    <property type="entry name" value="GH3_M"/>
</dbReference>